<dbReference type="Proteomes" id="UP001177021">
    <property type="component" value="Unassembled WGS sequence"/>
</dbReference>
<sequence length="76" mass="8583">MQSSIRQLKLEINWRARYKVHKSGLRGLCKCFLLSVDGMKGQDPAAGTATEVAAAEDPNRRYVCCINLYRWINPVA</sequence>
<comment type="caution">
    <text evidence="1">The sequence shown here is derived from an EMBL/GenBank/DDBJ whole genome shotgun (WGS) entry which is preliminary data.</text>
</comment>
<organism evidence="1 2">
    <name type="scientific">Trifolium pratense</name>
    <name type="common">Red clover</name>
    <dbReference type="NCBI Taxonomy" id="57577"/>
    <lineage>
        <taxon>Eukaryota</taxon>
        <taxon>Viridiplantae</taxon>
        <taxon>Streptophyta</taxon>
        <taxon>Embryophyta</taxon>
        <taxon>Tracheophyta</taxon>
        <taxon>Spermatophyta</taxon>
        <taxon>Magnoliopsida</taxon>
        <taxon>eudicotyledons</taxon>
        <taxon>Gunneridae</taxon>
        <taxon>Pentapetalae</taxon>
        <taxon>rosids</taxon>
        <taxon>fabids</taxon>
        <taxon>Fabales</taxon>
        <taxon>Fabaceae</taxon>
        <taxon>Papilionoideae</taxon>
        <taxon>50 kb inversion clade</taxon>
        <taxon>NPAAA clade</taxon>
        <taxon>Hologalegina</taxon>
        <taxon>IRL clade</taxon>
        <taxon>Trifolieae</taxon>
        <taxon>Trifolium</taxon>
    </lineage>
</organism>
<evidence type="ECO:0000313" key="1">
    <source>
        <dbReference type="EMBL" id="CAJ2637207.1"/>
    </source>
</evidence>
<dbReference type="EMBL" id="CASHSV030000013">
    <property type="protein sequence ID" value="CAJ2637207.1"/>
    <property type="molecule type" value="Genomic_DNA"/>
</dbReference>
<keyword evidence="2" id="KW-1185">Reference proteome</keyword>
<accession>A0ACB0IYF3</accession>
<reference evidence="1" key="1">
    <citation type="submission" date="2023-10" db="EMBL/GenBank/DDBJ databases">
        <authorList>
            <person name="Rodriguez Cubillos JULIANA M."/>
            <person name="De Vega J."/>
        </authorList>
    </citation>
    <scope>NUCLEOTIDE SEQUENCE</scope>
</reference>
<evidence type="ECO:0000313" key="2">
    <source>
        <dbReference type="Proteomes" id="UP001177021"/>
    </source>
</evidence>
<protein>
    <submittedName>
        <fullName evidence="1">Uncharacterized protein</fullName>
    </submittedName>
</protein>
<gene>
    <name evidence="1" type="ORF">MILVUS5_LOCUS7589</name>
</gene>
<proteinExistence type="predicted"/>
<name>A0ACB0IYF3_TRIPR</name>